<dbReference type="Pfam" id="PF00384">
    <property type="entry name" value="Molybdopterin"/>
    <property type="match status" value="1"/>
</dbReference>
<proteinExistence type="predicted"/>
<organism evidence="8 9">
    <name type="scientific">Methanoculleus bourgensis</name>
    <dbReference type="NCBI Taxonomy" id="83986"/>
    <lineage>
        <taxon>Archaea</taxon>
        <taxon>Methanobacteriati</taxon>
        <taxon>Methanobacteriota</taxon>
        <taxon>Stenosarchaea group</taxon>
        <taxon>Methanomicrobia</taxon>
        <taxon>Methanomicrobiales</taxon>
        <taxon>Methanomicrobiaceae</taxon>
        <taxon>Methanoculleus</taxon>
    </lineage>
</organism>
<dbReference type="GO" id="GO:0016020">
    <property type="term" value="C:membrane"/>
    <property type="evidence" value="ECO:0007669"/>
    <property type="project" value="TreeGrafter"/>
</dbReference>
<feature type="domain" description="Molybdopterin dinucleotide-binding" evidence="7">
    <location>
        <begin position="5"/>
        <end position="96"/>
    </location>
</feature>
<dbReference type="Gene3D" id="3.40.50.740">
    <property type="match status" value="1"/>
</dbReference>
<evidence type="ECO:0000256" key="2">
    <source>
        <dbReference type="ARBA" id="ARBA00023002"/>
    </source>
</evidence>
<feature type="domain" description="Molybdopterin oxidoreductase" evidence="6">
    <location>
        <begin position="186"/>
        <end position="520"/>
    </location>
</feature>
<dbReference type="GO" id="GO:0018493">
    <property type="term" value="F:formylmethanofuran dehydrogenase activity"/>
    <property type="evidence" value="ECO:0007669"/>
    <property type="project" value="InterPro"/>
</dbReference>
<keyword evidence="3" id="KW-0408">Iron</keyword>
<dbReference type="Gene3D" id="2.40.40.20">
    <property type="match status" value="1"/>
</dbReference>
<evidence type="ECO:0000256" key="4">
    <source>
        <dbReference type="ARBA" id="ARBA00023014"/>
    </source>
</evidence>
<dbReference type="PANTHER" id="PTHR43105:SF14">
    <property type="entry name" value="FORMATE DEHYDROGENASE H"/>
    <property type="match status" value="1"/>
</dbReference>
<dbReference type="GeneID" id="27136738"/>
<dbReference type="SUPFAM" id="SSF50692">
    <property type="entry name" value="ADC-like"/>
    <property type="match status" value="1"/>
</dbReference>
<dbReference type="GO" id="GO:0015948">
    <property type="term" value="P:methanogenesis"/>
    <property type="evidence" value="ECO:0007669"/>
    <property type="project" value="InterPro"/>
</dbReference>
<gene>
    <name evidence="8" type="ORF">MMAB1_0723</name>
</gene>
<feature type="region of interest" description="Disordered" evidence="5">
    <location>
        <begin position="571"/>
        <end position="590"/>
    </location>
</feature>
<sequence>MRVLITSGRTIAQGRELYYKDTPAYSRETGRCFIHPFDLLELGAEEGDSVLLSTVAGEEVFSATPSEDLVPGTVFIPCGPHANAILHADTHGTGAPDYKWLEGSLARTDALPRSGWEILAEQGGAACPPVTEPGGDEVGSVTVRDVTCPLCGCLCDDLVVRVEGGIVTSVDNACALGSEKFLSRSRLNFPISRSGGSWAPIGFPEAIRYAAEVLADAERPLLFGWSGTSAEAQCTGIHIAEEVRGVIDNCSSICHGPSLMGIQEAGHPGCSLGVVKNRADVVIYWGSNPIESHPRHLSRYTTFVNGRYQDNGHLDRTLVVVDIRKTDTAKIADEFIRIKPGGDYAAFSALRAILRGRADILPPEIAGIPRERLIWLADLCRNARFGALFTGIGLTQSPGRYKNVRNAIELVDELNRHTKFTLTPMRGHWNVNGTNQTFSYLTGYPYGVDFARGTPYYNPGETTAVDLLGRGEVDACLIIGADPGAHLPRRCNEHLATIPTIVIDPFVSLSTAFADVHIPVACVGIDCEGTGYRMDSIPIRLRRVLDSGLPTDEEVLSRILHLIREGARSRAAGHPEMRSPRWTAGVPRAV</sequence>
<reference evidence="8 9" key="1">
    <citation type="submission" date="2016-01" db="EMBL/GenBank/DDBJ databases">
        <authorList>
            <person name="Manzoor S."/>
        </authorList>
    </citation>
    <scope>NUCLEOTIDE SEQUENCE [LARGE SCALE GENOMIC DNA]</scope>
    <source>
        <strain evidence="8">Methanoculleus sp MAB1</strain>
    </source>
</reference>
<dbReference type="EC" id="1.2.99.5" evidence="8"/>
<evidence type="ECO:0000313" key="8">
    <source>
        <dbReference type="EMBL" id="CVK31937.1"/>
    </source>
</evidence>
<dbReference type="Gene3D" id="3.40.228.10">
    <property type="entry name" value="Dimethylsulfoxide Reductase, domain 2"/>
    <property type="match status" value="2"/>
</dbReference>
<protein>
    <submittedName>
        <fullName evidence="8">Formylmethanofuran dehydrogenase, subunit B / formylmethanofuran dehydrogenase, subunit D</fullName>
        <ecNumber evidence="8">1.2.99.5</ecNumber>
    </submittedName>
</protein>
<dbReference type="EMBL" id="LT158599">
    <property type="protein sequence ID" value="CVK31937.1"/>
    <property type="molecule type" value="Genomic_DNA"/>
</dbReference>
<dbReference type="GO" id="GO:0003954">
    <property type="term" value="F:NADH dehydrogenase activity"/>
    <property type="evidence" value="ECO:0007669"/>
    <property type="project" value="TreeGrafter"/>
</dbReference>
<dbReference type="PANTHER" id="PTHR43105">
    <property type="entry name" value="RESPIRATORY NITRATE REDUCTASE"/>
    <property type="match status" value="1"/>
</dbReference>
<dbReference type="GO" id="GO:0043546">
    <property type="term" value="F:molybdopterin cofactor binding"/>
    <property type="evidence" value="ECO:0007669"/>
    <property type="project" value="InterPro"/>
</dbReference>
<dbReference type="SUPFAM" id="SSF53706">
    <property type="entry name" value="Formate dehydrogenase/DMSO reductase, domains 1-3"/>
    <property type="match status" value="1"/>
</dbReference>
<dbReference type="Proteomes" id="UP000069850">
    <property type="component" value="Chromosome 1"/>
</dbReference>
<dbReference type="InterPro" id="IPR006656">
    <property type="entry name" value="Mopterin_OxRdtase"/>
</dbReference>
<dbReference type="NCBIfam" id="TIGR03129">
    <property type="entry name" value="one_C_dehyd_B"/>
    <property type="match status" value="1"/>
</dbReference>
<dbReference type="InterPro" id="IPR006657">
    <property type="entry name" value="MoPterin_dinucl-bd_dom"/>
</dbReference>
<evidence type="ECO:0000259" key="6">
    <source>
        <dbReference type="Pfam" id="PF00384"/>
    </source>
</evidence>
<keyword evidence="4" id="KW-0411">Iron-sulfur</keyword>
<dbReference type="Pfam" id="PF01568">
    <property type="entry name" value="Molydop_binding"/>
    <property type="match status" value="1"/>
</dbReference>
<dbReference type="InterPro" id="IPR009010">
    <property type="entry name" value="Asp_de-COase-like_dom_sf"/>
</dbReference>
<evidence type="ECO:0000259" key="7">
    <source>
        <dbReference type="Pfam" id="PF01568"/>
    </source>
</evidence>
<keyword evidence="2 8" id="KW-0560">Oxidoreductase</keyword>
<dbReference type="RefSeq" id="WP_082864883.1">
    <property type="nucleotide sequence ID" value="NZ_DAIMMY010000017.1"/>
</dbReference>
<dbReference type="InterPro" id="IPR050123">
    <property type="entry name" value="Prok_molybdopt-oxidoreductase"/>
</dbReference>
<accession>A0A0X3BIH5</accession>
<keyword evidence="1" id="KW-0479">Metal-binding</keyword>
<evidence type="ECO:0000256" key="1">
    <source>
        <dbReference type="ARBA" id="ARBA00022723"/>
    </source>
</evidence>
<dbReference type="InterPro" id="IPR016457">
    <property type="entry name" value="Formylmethanofuran_DH_bsu"/>
</dbReference>
<dbReference type="GO" id="GO:0051536">
    <property type="term" value="F:iron-sulfur cluster binding"/>
    <property type="evidence" value="ECO:0007669"/>
    <property type="project" value="UniProtKB-KW"/>
</dbReference>
<dbReference type="GO" id="GO:0046872">
    <property type="term" value="F:metal ion binding"/>
    <property type="evidence" value="ECO:0007669"/>
    <property type="project" value="UniProtKB-KW"/>
</dbReference>
<dbReference type="GO" id="GO:0022904">
    <property type="term" value="P:respiratory electron transport chain"/>
    <property type="evidence" value="ECO:0007669"/>
    <property type="project" value="TreeGrafter"/>
</dbReference>
<dbReference type="CDD" id="cd02761">
    <property type="entry name" value="MopB_FmdB-FwdB"/>
    <property type="match status" value="1"/>
</dbReference>
<evidence type="ECO:0000256" key="5">
    <source>
        <dbReference type="SAM" id="MobiDB-lite"/>
    </source>
</evidence>
<dbReference type="OrthoDB" id="23466at2157"/>
<evidence type="ECO:0000313" key="9">
    <source>
        <dbReference type="Proteomes" id="UP000069850"/>
    </source>
</evidence>
<evidence type="ECO:0000256" key="3">
    <source>
        <dbReference type="ARBA" id="ARBA00023004"/>
    </source>
</evidence>
<name>A0A0X3BIH5_9EURY</name>
<dbReference type="KEGG" id="mema:MMAB1_0723"/>
<dbReference type="AlphaFoldDB" id="A0A0X3BIH5"/>